<name>A0A1T5BLW5_9BACT</name>
<evidence type="ECO:0000256" key="1">
    <source>
        <dbReference type="ARBA" id="ARBA00022505"/>
    </source>
</evidence>
<keyword evidence="5" id="KW-1185">Reference proteome</keyword>
<dbReference type="EMBL" id="FUZA01000001">
    <property type="protein sequence ID" value="SKB47980.1"/>
    <property type="molecule type" value="Genomic_DNA"/>
</dbReference>
<dbReference type="Proteomes" id="UP000190897">
    <property type="component" value="Unassembled WGS sequence"/>
</dbReference>
<dbReference type="AlphaFoldDB" id="A0A1T5BLW5"/>
<dbReference type="InterPro" id="IPR046867">
    <property type="entry name" value="AldOxase/xan_DH_MoCoBD2"/>
</dbReference>
<gene>
    <name evidence="4" type="ORF">SAMN05660293_00437</name>
</gene>
<dbReference type="Gene3D" id="3.90.1170.50">
    <property type="entry name" value="Aldehyde oxidase/xanthine dehydrogenase, a/b hammerhead"/>
    <property type="match status" value="1"/>
</dbReference>
<dbReference type="InterPro" id="IPR037165">
    <property type="entry name" value="AldOxase/xan_DH_Mopterin-bd_sf"/>
</dbReference>
<dbReference type="Pfam" id="PF01315">
    <property type="entry name" value="Ald_Xan_dh_C"/>
    <property type="match status" value="1"/>
</dbReference>
<evidence type="ECO:0000259" key="3">
    <source>
        <dbReference type="SMART" id="SM01008"/>
    </source>
</evidence>
<dbReference type="SUPFAM" id="SSF54665">
    <property type="entry name" value="CO dehydrogenase molybdoprotein N-domain-like"/>
    <property type="match status" value="1"/>
</dbReference>
<keyword evidence="2" id="KW-0560">Oxidoreductase</keyword>
<dbReference type="PANTHER" id="PTHR11908:SF132">
    <property type="entry name" value="ALDEHYDE OXIDASE 1-RELATED"/>
    <property type="match status" value="1"/>
</dbReference>
<dbReference type="InterPro" id="IPR036856">
    <property type="entry name" value="Ald_Oxase/Xan_DH_a/b_sf"/>
</dbReference>
<dbReference type="InterPro" id="IPR008274">
    <property type="entry name" value="AldOxase/xan_DH_MoCoBD1"/>
</dbReference>
<dbReference type="GO" id="GO:0016491">
    <property type="term" value="F:oxidoreductase activity"/>
    <property type="evidence" value="ECO:0007669"/>
    <property type="project" value="UniProtKB-KW"/>
</dbReference>
<organism evidence="4 5">
    <name type="scientific">Dyadobacter psychrophilus</name>
    <dbReference type="NCBI Taxonomy" id="651661"/>
    <lineage>
        <taxon>Bacteria</taxon>
        <taxon>Pseudomonadati</taxon>
        <taxon>Bacteroidota</taxon>
        <taxon>Cytophagia</taxon>
        <taxon>Cytophagales</taxon>
        <taxon>Spirosomataceae</taxon>
        <taxon>Dyadobacter</taxon>
    </lineage>
</organism>
<protein>
    <submittedName>
        <fullName evidence="4">Xanthine dehydrogenase YagR molybdenum-binding subunit</fullName>
    </submittedName>
</protein>
<evidence type="ECO:0000313" key="5">
    <source>
        <dbReference type="Proteomes" id="UP000190897"/>
    </source>
</evidence>
<evidence type="ECO:0000256" key="2">
    <source>
        <dbReference type="ARBA" id="ARBA00023002"/>
    </source>
</evidence>
<dbReference type="Pfam" id="PF02738">
    <property type="entry name" value="MoCoBD_1"/>
    <property type="match status" value="1"/>
</dbReference>
<feature type="domain" description="Aldehyde oxidase/xanthine dehydrogenase a/b hammerhead" evidence="3">
    <location>
        <begin position="47"/>
        <end position="152"/>
    </location>
</feature>
<proteinExistence type="predicted"/>
<reference evidence="5" key="1">
    <citation type="submission" date="2017-02" db="EMBL/GenBank/DDBJ databases">
        <authorList>
            <person name="Varghese N."/>
            <person name="Submissions S."/>
        </authorList>
    </citation>
    <scope>NUCLEOTIDE SEQUENCE [LARGE SCALE GENOMIC DNA]</scope>
    <source>
        <strain evidence="5">DSM 22270</strain>
    </source>
</reference>
<evidence type="ECO:0000313" key="4">
    <source>
        <dbReference type="EMBL" id="SKB47980.1"/>
    </source>
</evidence>
<sequence>MATAALCGHCRWHWMAANPDQIINFMKDKEINIGSPVSRIDGILKVTGKADYSTDHPVKNAAYAVIFKSTIAAGTITNIDSVTAEKSPGVLAVITHKNAPKLNAKGGIRGGAMLQSPEVLFFGQHIGVVVAETFEQARHAADLVKVDYDKKEAKTDFEKLHQNGVKPKDKEDEKRGDVKAALENAEFKVEETYATPIYHHHPLEPHATIAEWQGENLILYNSAQIVNGAQNAAASTFNLKPENVRIVSPYIGGGFGSKGGQWGNLVLAAVAAKMVNRPVKLALTRQQMFNSVGLRQRNYQKVSLAATKDGKLTALAHETATHAAIEDEFVEPCGDCSKIMYDTPNSLITYRVTPMNLILPTYTRGPGKSTGSFALESAMDELAYKLKMDPVEFRLKNEPEKDPSNGKPWSSRKVVECLKEGAKAFGWDNRKMEPMQNIQGNYWVGYGVACGTYPAHQRDSSAIVKLKREGSNVTAIIELAAADLGTGTYTILAQTAADALGLSMNNITVKIGDSDLPPAAGSVGSVGATSYANVVNDVCMKVTDELIARSGKQFFVRPTALQLMISEKVADIQTRADSKPLESAEQYSSHSFNANFAEVWVNQSTGMVRVKRFLAVTGAGKILNPKTARSQIIGGNVWGIGMALTEESVVDPRFGNFVTRSLADYHVPSNLDIGEMEAIFIKEDDKLANKLGVKGLGEVGIVGVSAAVANAVFNATGKRIRELPILPDKLL</sequence>
<dbReference type="PANTHER" id="PTHR11908">
    <property type="entry name" value="XANTHINE DEHYDROGENASE"/>
    <property type="match status" value="1"/>
</dbReference>
<dbReference type="SMART" id="SM01008">
    <property type="entry name" value="Ald_Xan_dh_C"/>
    <property type="match status" value="1"/>
</dbReference>
<dbReference type="InterPro" id="IPR016208">
    <property type="entry name" value="Ald_Oxase/xanthine_DH-like"/>
</dbReference>
<dbReference type="Pfam" id="PF20256">
    <property type="entry name" value="MoCoBD_2"/>
    <property type="match status" value="1"/>
</dbReference>
<keyword evidence="1" id="KW-0500">Molybdenum</keyword>
<dbReference type="GO" id="GO:0005506">
    <property type="term" value="F:iron ion binding"/>
    <property type="evidence" value="ECO:0007669"/>
    <property type="project" value="InterPro"/>
</dbReference>
<dbReference type="Gene3D" id="3.30.365.10">
    <property type="entry name" value="Aldehyde oxidase/xanthine dehydrogenase, molybdopterin binding domain"/>
    <property type="match status" value="4"/>
</dbReference>
<accession>A0A1T5BLW5</accession>
<dbReference type="SUPFAM" id="SSF56003">
    <property type="entry name" value="Molybdenum cofactor-binding domain"/>
    <property type="match status" value="1"/>
</dbReference>
<dbReference type="STRING" id="651661.SAMN05660293_00437"/>
<dbReference type="InterPro" id="IPR000674">
    <property type="entry name" value="Ald_Oxase/Xan_DH_a/b"/>
</dbReference>